<reference evidence="3" key="2">
    <citation type="submission" date="2025-09" db="UniProtKB">
        <authorList>
            <consortium name="Ensembl"/>
        </authorList>
    </citation>
    <scope>IDENTIFICATION</scope>
</reference>
<name>A0A3B4TJ31_SERDU</name>
<evidence type="ECO:0000256" key="1">
    <source>
        <dbReference type="SAM" id="MobiDB-lite"/>
    </source>
</evidence>
<proteinExistence type="predicted"/>
<dbReference type="AlphaFoldDB" id="A0A3B4TJ31"/>
<dbReference type="Ensembl" id="ENSSDUT00000006336.1">
    <property type="protein sequence ID" value="ENSSDUP00000006211.1"/>
    <property type="gene ID" value="ENSSDUG00000004585.1"/>
</dbReference>
<feature type="region of interest" description="Disordered" evidence="1">
    <location>
        <begin position="118"/>
        <end position="139"/>
    </location>
</feature>
<evidence type="ECO:0000313" key="3">
    <source>
        <dbReference type="Ensembl" id="ENSSDUP00000006211.1"/>
    </source>
</evidence>
<dbReference type="GeneTree" id="ENSGT00670000099476"/>
<reference evidence="3" key="1">
    <citation type="submission" date="2025-08" db="UniProtKB">
        <authorList>
            <consortium name="Ensembl"/>
        </authorList>
    </citation>
    <scope>IDENTIFICATION</scope>
</reference>
<keyword evidence="2" id="KW-0732">Signal</keyword>
<dbReference type="Proteomes" id="UP000261420">
    <property type="component" value="Unplaced"/>
</dbReference>
<sequence length="167" mass="19049">MTNPSPLFCISLFALLLLPLSLSCDSIRPPEEVRNDYREIVQIELDNTNGSIMALLHNSSCPELKRKLRRCTSDTNVVSTLHFLTCKMKNLRFSHTDGLAMSVINSIRCPCLGKPMKEPNTKLKTATRQRRNEQRKSKETRNLCKAKAILSIMTECYEMLNTLLMDT</sequence>
<evidence type="ECO:0008006" key="5">
    <source>
        <dbReference type="Google" id="ProtNLM"/>
    </source>
</evidence>
<feature type="compositionally biased region" description="Basic and acidic residues" evidence="1">
    <location>
        <begin position="130"/>
        <end position="139"/>
    </location>
</feature>
<protein>
    <recommendedName>
        <fullName evidence="5">Interleukin-7</fullName>
    </recommendedName>
</protein>
<accession>A0A3B4TJ31</accession>
<feature type="chain" id="PRO_5017382033" description="Interleukin-7" evidence="2">
    <location>
        <begin position="24"/>
        <end position="167"/>
    </location>
</feature>
<keyword evidence="4" id="KW-1185">Reference proteome</keyword>
<evidence type="ECO:0000313" key="4">
    <source>
        <dbReference type="Proteomes" id="UP000261420"/>
    </source>
</evidence>
<evidence type="ECO:0000256" key="2">
    <source>
        <dbReference type="SAM" id="SignalP"/>
    </source>
</evidence>
<feature type="signal peptide" evidence="2">
    <location>
        <begin position="1"/>
        <end position="23"/>
    </location>
</feature>
<organism evidence="3 4">
    <name type="scientific">Seriola dumerili</name>
    <name type="common">Greater amberjack</name>
    <name type="synonym">Caranx dumerili</name>
    <dbReference type="NCBI Taxonomy" id="41447"/>
    <lineage>
        <taxon>Eukaryota</taxon>
        <taxon>Metazoa</taxon>
        <taxon>Chordata</taxon>
        <taxon>Craniata</taxon>
        <taxon>Vertebrata</taxon>
        <taxon>Euteleostomi</taxon>
        <taxon>Actinopterygii</taxon>
        <taxon>Neopterygii</taxon>
        <taxon>Teleostei</taxon>
        <taxon>Neoteleostei</taxon>
        <taxon>Acanthomorphata</taxon>
        <taxon>Carangaria</taxon>
        <taxon>Carangiformes</taxon>
        <taxon>Carangidae</taxon>
        <taxon>Seriola</taxon>
    </lineage>
</organism>